<dbReference type="AlphaFoldDB" id="A0A1Y2HPR6"/>
<sequence length="162" mass="17924">MGELAHTAACKYLSKVNMSVDFACRAQLAGTLLGMPDANAPWYIPRERRECLGGTSCGHDFFLGLCEGDDGQCLVGGRVVRLTGTDRERVLRRTTARGWDSGVCWGILTTTTPTRVTKAITWMAGATWRSSRVHLELSPQIREPSIRVYVTMHRLPCAPLRT</sequence>
<keyword evidence="2" id="KW-1185">Reference proteome</keyword>
<dbReference type="EMBL" id="MCFL01000019">
    <property type="protein sequence ID" value="ORZ35944.1"/>
    <property type="molecule type" value="Genomic_DNA"/>
</dbReference>
<proteinExistence type="predicted"/>
<protein>
    <submittedName>
        <fullName evidence="1">Uncharacterized protein</fullName>
    </submittedName>
</protein>
<dbReference type="Proteomes" id="UP000193411">
    <property type="component" value="Unassembled WGS sequence"/>
</dbReference>
<reference evidence="1 2" key="1">
    <citation type="submission" date="2016-07" db="EMBL/GenBank/DDBJ databases">
        <title>Pervasive Adenine N6-methylation of Active Genes in Fungi.</title>
        <authorList>
            <consortium name="DOE Joint Genome Institute"/>
            <person name="Mondo S.J."/>
            <person name="Dannebaum R.O."/>
            <person name="Kuo R.C."/>
            <person name="Labutti K."/>
            <person name="Haridas S."/>
            <person name="Kuo A."/>
            <person name="Salamov A."/>
            <person name="Ahrendt S.R."/>
            <person name="Lipzen A."/>
            <person name="Sullivan W."/>
            <person name="Andreopoulos W.B."/>
            <person name="Clum A."/>
            <person name="Lindquist E."/>
            <person name="Daum C."/>
            <person name="Ramamoorthy G.K."/>
            <person name="Gryganskyi A."/>
            <person name="Culley D."/>
            <person name="Magnuson J.K."/>
            <person name="James T.Y."/>
            <person name="O'Malley M.A."/>
            <person name="Stajich J.E."/>
            <person name="Spatafora J.W."/>
            <person name="Visel A."/>
            <person name="Grigoriev I.V."/>
        </authorList>
    </citation>
    <scope>NUCLEOTIDE SEQUENCE [LARGE SCALE GENOMIC DNA]</scope>
    <source>
        <strain evidence="1 2">PL171</strain>
    </source>
</reference>
<comment type="caution">
    <text evidence="1">The sequence shown here is derived from an EMBL/GenBank/DDBJ whole genome shotgun (WGS) entry which is preliminary data.</text>
</comment>
<evidence type="ECO:0000313" key="1">
    <source>
        <dbReference type="EMBL" id="ORZ35944.1"/>
    </source>
</evidence>
<accession>A0A1Y2HPR6</accession>
<gene>
    <name evidence="1" type="ORF">BCR44DRAFT_278794</name>
</gene>
<name>A0A1Y2HPR6_9FUNG</name>
<organism evidence="1 2">
    <name type="scientific">Catenaria anguillulae PL171</name>
    <dbReference type="NCBI Taxonomy" id="765915"/>
    <lineage>
        <taxon>Eukaryota</taxon>
        <taxon>Fungi</taxon>
        <taxon>Fungi incertae sedis</taxon>
        <taxon>Blastocladiomycota</taxon>
        <taxon>Blastocladiomycetes</taxon>
        <taxon>Blastocladiales</taxon>
        <taxon>Catenariaceae</taxon>
        <taxon>Catenaria</taxon>
    </lineage>
</organism>
<evidence type="ECO:0000313" key="2">
    <source>
        <dbReference type="Proteomes" id="UP000193411"/>
    </source>
</evidence>